<dbReference type="GO" id="GO:0016887">
    <property type="term" value="F:ATP hydrolysis activity"/>
    <property type="evidence" value="ECO:0007669"/>
    <property type="project" value="RHEA"/>
</dbReference>
<dbReference type="GO" id="GO:0000723">
    <property type="term" value="P:telomere maintenance"/>
    <property type="evidence" value="ECO:0007669"/>
    <property type="project" value="InterPro"/>
</dbReference>
<keyword evidence="6" id="KW-1185">Reference proteome</keyword>
<dbReference type="GO" id="GO:0006281">
    <property type="term" value="P:DNA repair"/>
    <property type="evidence" value="ECO:0007669"/>
    <property type="project" value="UniProtKB-KW"/>
</dbReference>
<dbReference type="OrthoDB" id="432234at2759"/>
<dbReference type="GO" id="GO:0005524">
    <property type="term" value="F:ATP binding"/>
    <property type="evidence" value="ECO:0007669"/>
    <property type="project" value="UniProtKB-KW"/>
</dbReference>
<reference evidence="5 6" key="1">
    <citation type="journal article" date="2018" name="Evol. Lett.">
        <title>Horizontal gene cluster transfer increased hallucinogenic mushroom diversity.</title>
        <authorList>
            <person name="Reynolds H.T."/>
            <person name="Vijayakumar V."/>
            <person name="Gluck-Thaler E."/>
            <person name="Korotkin H.B."/>
            <person name="Matheny P.B."/>
            <person name="Slot J.C."/>
        </authorList>
    </citation>
    <scope>NUCLEOTIDE SEQUENCE [LARGE SCALE GENOMIC DNA]</scope>
    <source>
        <strain evidence="5 6">SRW20</strain>
    </source>
</reference>
<dbReference type="InterPro" id="IPR025476">
    <property type="entry name" value="Helitron_helicase-like"/>
</dbReference>
<evidence type="ECO:0000313" key="6">
    <source>
        <dbReference type="Proteomes" id="UP000284706"/>
    </source>
</evidence>
<keyword evidence="1" id="KW-0233">DNA recombination</keyword>
<dbReference type="PANTHER" id="PTHR47642:SF5">
    <property type="entry name" value="ATP-DEPENDENT DNA HELICASE"/>
    <property type="match status" value="1"/>
</dbReference>
<keyword evidence="1" id="KW-0547">Nucleotide-binding</keyword>
<dbReference type="Pfam" id="PF20209">
    <property type="entry name" value="DUF6570"/>
    <property type="match status" value="1"/>
</dbReference>
<keyword evidence="1" id="KW-0234">DNA repair</keyword>
<dbReference type="InterPro" id="IPR010285">
    <property type="entry name" value="DNA_helicase_pif1-like_DEAD"/>
</dbReference>
<name>A0A409YBM5_9AGAR</name>
<feature type="domain" description="DUF6570" evidence="4">
    <location>
        <begin position="257"/>
        <end position="355"/>
    </location>
</feature>
<evidence type="ECO:0000259" key="2">
    <source>
        <dbReference type="Pfam" id="PF05970"/>
    </source>
</evidence>
<dbReference type="InterPro" id="IPR051055">
    <property type="entry name" value="PIF1_helicase"/>
</dbReference>
<comment type="catalytic activity">
    <reaction evidence="1">
        <text>ATP + H2O = ADP + phosphate + H(+)</text>
        <dbReference type="Rhea" id="RHEA:13065"/>
        <dbReference type="ChEBI" id="CHEBI:15377"/>
        <dbReference type="ChEBI" id="CHEBI:15378"/>
        <dbReference type="ChEBI" id="CHEBI:30616"/>
        <dbReference type="ChEBI" id="CHEBI:43474"/>
        <dbReference type="ChEBI" id="CHEBI:456216"/>
        <dbReference type="EC" id="5.6.2.3"/>
    </reaction>
</comment>
<dbReference type="Proteomes" id="UP000284706">
    <property type="component" value="Unassembled WGS sequence"/>
</dbReference>
<dbReference type="EMBL" id="NHYE01001007">
    <property type="protein sequence ID" value="PPR00411.1"/>
    <property type="molecule type" value="Genomic_DNA"/>
</dbReference>
<organism evidence="5 6">
    <name type="scientific">Gymnopilus dilepis</name>
    <dbReference type="NCBI Taxonomy" id="231916"/>
    <lineage>
        <taxon>Eukaryota</taxon>
        <taxon>Fungi</taxon>
        <taxon>Dikarya</taxon>
        <taxon>Basidiomycota</taxon>
        <taxon>Agaricomycotina</taxon>
        <taxon>Agaricomycetes</taxon>
        <taxon>Agaricomycetidae</taxon>
        <taxon>Agaricales</taxon>
        <taxon>Agaricineae</taxon>
        <taxon>Hymenogastraceae</taxon>
        <taxon>Gymnopilus</taxon>
    </lineage>
</organism>
<keyword evidence="1" id="KW-0347">Helicase</keyword>
<dbReference type="InterPro" id="IPR027417">
    <property type="entry name" value="P-loop_NTPase"/>
</dbReference>
<evidence type="ECO:0000259" key="3">
    <source>
        <dbReference type="Pfam" id="PF14214"/>
    </source>
</evidence>
<dbReference type="STRING" id="231916.A0A409YBM5"/>
<dbReference type="PANTHER" id="PTHR47642">
    <property type="entry name" value="ATP-DEPENDENT DNA HELICASE"/>
    <property type="match status" value="1"/>
</dbReference>
<sequence length="1870" mass="211891">MSNEQLNSFLDFRDCRRRNEGGLNFTADPSCLVVSVPLNTLVTQYNHFLLKNLHSIGKLHNLRTGKQNKEQVIVQLASHRCGSSCKDILYIFKYRTTARRYIQRILLNMNSTPAIPDKNRQFASETTEGVTQTAGPDIMHPASDTIYDHLRPADDKLKLELIRKWEEMTSYEKIRIVVCSVCGERHHKSNTNIVDGLSVNLTLLRNDELPEDVRPSTYNYFAYDRAILNPKGLINKDEVGDMIMCSSCKNSLQAGLMPKFALANWLYYGIDELPADIANEFASTSIFERTLIARARSNSICCKFNASEGDGKHNNLSHLRKGIRGNVMVAPLDAIKMYKVLPPNIDDRRDTISAVIFLIAHNPYYQEGPCLSYSQSNLNDIHDNDDEPSVPKSVTIGQLQQEHSMENANSDYTPRNENEFVEADKLDELVMENVSYTDGDESATAYQAMKILALERCLSGKPFLSSGTGSSLVRDFDNPCILTWLFPHLDPWGIGGFHEPKRIVKITMREQLEHLLKSDNRSFEEDPEFAFTVYNILRKLMVSRSVRFQVPKHLQNSIVEQLMAVDLKALGQLRDKFEKDGRHRPSSEEEKKICKLLKTITMTTRSLPGSNGYKTKMRDQIKAIINAKGSPTLFITINPSDVDHPLVRIFAGKDINLDDFLRGEDMESWERKVFAAKHPAASAMFFDFMIKGFIKIILGHGMPHSGLFGHCESYFGTVEAQGKGTLHCHMLIWLRGHLHPQKLREQLVSSEEYKSRFITWLESIVMNEFPIVSDKREDEPERINRVRCTDLGEPHPGSVGGPSLINSRHNSEEEFWREYKEHVIRLINEYNWHEHTATCFKYVRKGEEKNDKTCRMRMDGIIHRETIIDQDNGYIQLRRLHPWVASYCDLVIFLMKCNVNLQFIGSGDAARAFIYYVTDYVTKFGLPIHAGLAAISYVITKTSKVQAEAGINADLCTSAMIKIVNAMMGRQEISHQQVMSYIVGGGDHYTSEKFANLYLGAFIRSVSTCTNSVISNEIEGEDFVTTESRETTYLTVEDQSVSINNQVYDYIYRPSSEPYNSMCLYDFVARTDKTKIRNIGRPPRSSDTFMAEHPQKDTHKLCKRSKPVIPVIIGPSLPKRQSSVDSESLWCRQVLLLFKPWREANDIKGREESFLTAYQTFEEHTLNIDHKKIIESMCLLSECKDACSTLPGRSFNVDQSLADNETAVNAMNREHNQAVFEIEEDLQEWKDKLSSDVFRIFENTWREPSSEDEDMEHESADLLTNTVGQQVSTAFDACMKNSNSGGLAREEISEPFSTVVHGYEMKKLKAIMTLKRKRRLDTEDADDPRPRQKTKLTHTTEPFVDIVTLSERASTWNTVYQIIVENVIREMNLLSNKEQLDAFMTVANHLAEDNPQQLLMFVSGVGGTGKSHVIKAIVRLFEYANKRKSLLLGAPTGSAALLIGGSTLHSLILETTGASRTKNISLLTSIWKGVKYLIIDEVSMLGAKFLSKLCNAMRQAKGDEPAQCRSIFGGVNVIFMGDLCQLKPPKQNALYATSIVDMLTFGQPRDDGVVSALNGVALWRQVNKIVELKKNCRHASDPRYSDFLSRLRVGKCFSITNSAEGLDDYAYLQSRLLTRIREEDPAELASFADAPVIVGTKSLRDALNARMIIFRARSSQKPVHLYYSKDFFKGSKVSPTIKDRLWDISSSNTDDSFGRLPLFEGMKVMITENVAFDSKIVNGTEGTVRKIVFEEDGEGRRYATVAYIHVEGSGFNIPNIGVDVVPIFPRRTQVRYIKLPTLGLDTYTFSRYQLPVVPAYAYTDFKSQGKTLQKAIVDLVSAKGQGVYVMLSRVTSMSGVAILQWFPPSKVYSRLSGELRNEMRRLHCQI</sequence>
<dbReference type="Pfam" id="PF05970">
    <property type="entry name" value="PIF1"/>
    <property type="match status" value="1"/>
</dbReference>
<feature type="domain" description="DNA helicase Pif1-like DEAD-box helicase" evidence="2">
    <location>
        <begin position="1376"/>
        <end position="1581"/>
    </location>
</feature>
<keyword evidence="1" id="KW-0378">Hydrolase</keyword>
<dbReference type="GO" id="GO:0043139">
    <property type="term" value="F:5'-3' DNA helicase activity"/>
    <property type="evidence" value="ECO:0007669"/>
    <property type="project" value="UniProtKB-EC"/>
</dbReference>
<protein>
    <recommendedName>
        <fullName evidence="1">ATP-dependent DNA helicase</fullName>
        <ecNumber evidence="1">5.6.2.3</ecNumber>
    </recommendedName>
</protein>
<keyword evidence="1" id="KW-0067">ATP-binding</keyword>
<comment type="caution">
    <text evidence="5">The sequence shown here is derived from an EMBL/GenBank/DDBJ whole genome shotgun (WGS) entry which is preliminary data.</text>
</comment>
<keyword evidence="1" id="KW-0227">DNA damage</keyword>
<feature type="domain" description="Helitron helicase-like" evidence="3">
    <location>
        <begin position="514"/>
        <end position="732"/>
    </location>
</feature>
<dbReference type="InterPro" id="IPR046700">
    <property type="entry name" value="DUF6570"/>
</dbReference>
<dbReference type="EC" id="5.6.2.3" evidence="1"/>
<evidence type="ECO:0000313" key="5">
    <source>
        <dbReference type="EMBL" id="PPR00411.1"/>
    </source>
</evidence>
<gene>
    <name evidence="5" type="ORF">CVT26_009696</name>
</gene>
<comment type="similarity">
    <text evidence="1">Belongs to the helicase family.</text>
</comment>
<dbReference type="GO" id="GO:0006310">
    <property type="term" value="P:DNA recombination"/>
    <property type="evidence" value="ECO:0007669"/>
    <property type="project" value="UniProtKB-KW"/>
</dbReference>
<dbReference type="SUPFAM" id="SSF52540">
    <property type="entry name" value="P-loop containing nucleoside triphosphate hydrolases"/>
    <property type="match status" value="2"/>
</dbReference>
<dbReference type="Gene3D" id="3.40.50.300">
    <property type="entry name" value="P-loop containing nucleotide triphosphate hydrolases"/>
    <property type="match status" value="1"/>
</dbReference>
<proteinExistence type="inferred from homology"/>
<dbReference type="InParanoid" id="A0A409YBM5"/>
<comment type="cofactor">
    <cofactor evidence="1">
        <name>Mg(2+)</name>
        <dbReference type="ChEBI" id="CHEBI:18420"/>
    </cofactor>
</comment>
<dbReference type="Pfam" id="PF14214">
    <property type="entry name" value="Helitron_like_N"/>
    <property type="match status" value="1"/>
</dbReference>
<evidence type="ECO:0000256" key="1">
    <source>
        <dbReference type="RuleBase" id="RU363044"/>
    </source>
</evidence>
<evidence type="ECO:0000259" key="4">
    <source>
        <dbReference type="Pfam" id="PF20209"/>
    </source>
</evidence>
<accession>A0A409YBM5</accession>